<dbReference type="GO" id="GO:0046872">
    <property type="term" value="F:metal ion binding"/>
    <property type="evidence" value="ECO:0007669"/>
    <property type="project" value="InterPro"/>
</dbReference>
<dbReference type="InterPro" id="IPR017850">
    <property type="entry name" value="Alkaline_phosphatase_core_sf"/>
</dbReference>
<evidence type="ECO:0000259" key="2">
    <source>
        <dbReference type="Pfam" id="PF01676"/>
    </source>
</evidence>
<sequence>MLNWKSCAAGVGLLAMTSLAVADNKVLLIGIDGLQLEQVQRLNTPNFDRLNITKAYTGGIQGAASEQPTISGPGWATILTGVWLSKHGVNSNDAGLANPEFPGLFKRVKDANPDAYVASIANWAPINTNFFANEAANIDEVVSGVNDEEVVNRALQTLSQTSADFVFLHLDDPDHAGHASCFGSAYDKAVQDSDRRLGQLLDKVASLQNQNADNWLVLVTTDHGRTPIVGCGHGNQTEPEKTIFIGSNQPMNAEFSQQVTDIPNTEFNSLYGYPSQASIAPTVLRHLGVTIDASWRLDGLPLIGDLGVRKLMEDGSTAQRFTWYTDEQKPANIYRNGELVDQVYSMDRGWSDPDMTAAGVTDYVVEINNTPLALRINNFQIDAALSKDAFKAYFFRNDQQYVRYDKVLDKSDGGYPKNVNNQTWPGMEAYRDLITASFQKDAGTSYYFLKNGQYINYDNIGDKVRSGYPKPINNSTWPGLEPYKDQIEAALRWHNQKVYFFLSNGDYIRYDINSDAVDSGYPKPINDSTWPGLGSYATEITAAVKWSDSRGYIFLTGQRYLRYNISEDKVDDGYPKPVNNSTWPGLLNP</sequence>
<dbReference type="OrthoDB" id="1956004at2"/>
<keyword evidence="4" id="KW-1185">Reference proteome</keyword>
<dbReference type="HOGENOM" id="CLU_495905_0_0_6"/>
<dbReference type="InterPro" id="IPR036375">
    <property type="entry name" value="Hemopexin-like_dom_sf"/>
</dbReference>
<dbReference type="SUPFAM" id="SSF53649">
    <property type="entry name" value="Alkaline phosphatase-like"/>
    <property type="match status" value="1"/>
</dbReference>
<dbReference type="Pfam" id="PF01663">
    <property type="entry name" value="Phosphodiest"/>
    <property type="match status" value="1"/>
</dbReference>
<dbReference type="PANTHER" id="PTHR10151">
    <property type="entry name" value="ECTONUCLEOTIDE PYROPHOSPHATASE/PHOSPHODIESTERASE"/>
    <property type="match status" value="1"/>
</dbReference>
<dbReference type="EMBL" id="CP000155">
    <property type="protein sequence ID" value="ABC29983.1"/>
    <property type="molecule type" value="Genomic_DNA"/>
</dbReference>
<dbReference type="Gene3D" id="2.110.10.10">
    <property type="entry name" value="Hemopexin-like domain"/>
    <property type="match status" value="2"/>
</dbReference>
<organism evidence="3 4">
    <name type="scientific">Hahella chejuensis (strain KCTC 2396)</name>
    <dbReference type="NCBI Taxonomy" id="349521"/>
    <lineage>
        <taxon>Bacteria</taxon>
        <taxon>Pseudomonadati</taxon>
        <taxon>Pseudomonadota</taxon>
        <taxon>Gammaproteobacteria</taxon>
        <taxon>Oceanospirillales</taxon>
        <taxon>Hahellaceae</taxon>
        <taxon>Hahella</taxon>
    </lineage>
</organism>
<dbReference type="InterPro" id="IPR018487">
    <property type="entry name" value="Hemopexin-like_repeat"/>
</dbReference>
<accession>Q2SH91</accession>
<name>Q2SH91_HAHCH</name>
<evidence type="ECO:0000313" key="4">
    <source>
        <dbReference type="Proteomes" id="UP000000238"/>
    </source>
</evidence>
<evidence type="ECO:0000313" key="3">
    <source>
        <dbReference type="EMBL" id="ABC29983.1"/>
    </source>
</evidence>
<feature type="chain" id="PRO_5004215726" evidence="1">
    <location>
        <begin position="23"/>
        <end position="589"/>
    </location>
</feature>
<protein>
    <submittedName>
        <fullName evidence="3">Protein containing hemopexin repeats</fullName>
    </submittedName>
</protein>
<dbReference type="AlphaFoldDB" id="Q2SH91"/>
<dbReference type="PROSITE" id="PS51642">
    <property type="entry name" value="HEMOPEXIN_2"/>
    <property type="match status" value="3"/>
</dbReference>
<dbReference type="RefSeq" id="WP_011397052.1">
    <property type="nucleotide sequence ID" value="NC_007645.1"/>
</dbReference>
<dbReference type="SMART" id="SM00120">
    <property type="entry name" value="HX"/>
    <property type="match status" value="4"/>
</dbReference>
<dbReference type="GO" id="GO:0016787">
    <property type="term" value="F:hydrolase activity"/>
    <property type="evidence" value="ECO:0007669"/>
    <property type="project" value="UniProtKB-ARBA"/>
</dbReference>
<dbReference type="Pfam" id="PF00045">
    <property type="entry name" value="Hemopexin"/>
    <property type="match status" value="1"/>
</dbReference>
<reference evidence="3 4" key="1">
    <citation type="journal article" date="2005" name="Nucleic Acids Res.">
        <title>Genomic blueprint of Hahella chejuensis, a marine microbe producing an algicidal agent.</title>
        <authorList>
            <person name="Jeong H."/>
            <person name="Yim J.H."/>
            <person name="Lee C."/>
            <person name="Choi S.-H."/>
            <person name="Park Y.K."/>
            <person name="Yoon S.H."/>
            <person name="Hur C.-G."/>
            <person name="Kang H.-Y."/>
            <person name="Kim D."/>
            <person name="Lee H.H."/>
            <person name="Park K.H."/>
            <person name="Park S.-H."/>
            <person name="Park H.-S."/>
            <person name="Lee H.K."/>
            <person name="Oh T.K."/>
            <person name="Kim J.F."/>
        </authorList>
    </citation>
    <scope>NUCLEOTIDE SEQUENCE [LARGE SCALE GENOMIC DNA]</scope>
    <source>
        <strain evidence="3 4">KCTC 2396</strain>
    </source>
</reference>
<dbReference type="STRING" id="349521.HCH_03222"/>
<dbReference type="SUPFAM" id="SSF50923">
    <property type="entry name" value="Hemopexin-like domain"/>
    <property type="match status" value="1"/>
</dbReference>
<dbReference type="eggNOG" id="COG1524">
    <property type="taxonomic scope" value="Bacteria"/>
</dbReference>
<dbReference type="Gene3D" id="3.40.720.10">
    <property type="entry name" value="Alkaline Phosphatase, subunit A"/>
    <property type="match status" value="1"/>
</dbReference>
<dbReference type="KEGG" id="hch:HCH_03222"/>
<dbReference type="PANTHER" id="PTHR10151:SF120">
    <property type="entry name" value="BIS(5'-ADENOSYL)-TRIPHOSPHATASE"/>
    <property type="match status" value="1"/>
</dbReference>
<feature type="domain" description="Metalloenzyme" evidence="2">
    <location>
        <begin position="141"/>
        <end position="229"/>
    </location>
</feature>
<keyword evidence="1" id="KW-0732">Signal</keyword>
<gene>
    <name evidence="3" type="ordered locus">HCH_03222</name>
</gene>
<proteinExistence type="predicted"/>
<evidence type="ECO:0000256" key="1">
    <source>
        <dbReference type="SAM" id="SignalP"/>
    </source>
</evidence>
<dbReference type="InterPro" id="IPR006124">
    <property type="entry name" value="Metalloenzyme"/>
</dbReference>
<dbReference type="InterPro" id="IPR002591">
    <property type="entry name" value="Phosphodiest/P_Trfase"/>
</dbReference>
<feature type="signal peptide" evidence="1">
    <location>
        <begin position="1"/>
        <end position="22"/>
    </location>
</feature>
<dbReference type="Proteomes" id="UP000000238">
    <property type="component" value="Chromosome"/>
</dbReference>
<dbReference type="Pfam" id="PF01676">
    <property type="entry name" value="Metalloenzyme"/>
    <property type="match status" value="1"/>
</dbReference>